<keyword evidence="4" id="KW-0067">ATP-binding</keyword>
<dbReference type="GO" id="GO:0005524">
    <property type="term" value="F:ATP binding"/>
    <property type="evidence" value="ECO:0007669"/>
    <property type="project" value="UniProtKB-KW"/>
</dbReference>
<keyword evidence="1" id="KW-0547">Nucleotide-binding</keyword>
<dbReference type="NCBIfam" id="TIGR01970">
    <property type="entry name" value="DEAH_box_HrpB"/>
    <property type="match status" value="1"/>
</dbReference>
<dbReference type="InterPro" id="IPR010225">
    <property type="entry name" value="HrpB"/>
</dbReference>
<name>A0A1H6F7T3_9GAMM</name>
<keyword evidence="3 7" id="KW-0347">Helicase</keyword>
<reference evidence="7 8" key="1">
    <citation type="submission" date="2016-10" db="EMBL/GenBank/DDBJ databases">
        <authorList>
            <person name="de Groot N.N."/>
        </authorList>
    </citation>
    <scope>NUCLEOTIDE SEQUENCE [LARGE SCALE GENOMIC DNA]</scope>
    <source>
        <strain evidence="7">MBHS1</strain>
    </source>
</reference>
<protein>
    <submittedName>
        <fullName evidence="7">ATP-dependent RNA helicase HrpB</fullName>
        <ecNumber evidence="7">3.6.4.13</ecNumber>
    </submittedName>
</protein>
<dbReference type="EMBL" id="FMSV02000440">
    <property type="protein sequence ID" value="SEH06180.1"/>
    <property type="molecule type" value="Genomic_DNA"/>
</dbReference>
<dbReference type="RefSeq" id="WP_103920006.1">
    <property type="nucleotide sequence ID" value="NZ_FMSV02000440.1"/>
</dbReference>
<keyword evidence="8" id="KW-1185">Reference proteome</keyword>
<evidence type="ECO:0000256" key="3">
    <source>
        <dbReference type="ARBA" id="ARBA00022806"/>
    </source>
</evidence>
<dbReference type="Pfam" id="PF00270">
    <property type="entry name" value="DEAD"/>
    <property type="match status" value="1"/>
</dbReference>
<dbReference type="SMART" id="SM00490">
    <property type="entry name" value="HELICc"/>
    <property type="match status" value="1"/>
</dbReference>
<evidence type="ECO:0000256" key="2">
    <source>
        <dbReference type="ARBA" id="ARBA00022801"/>
    </source>
</evidence>
<dbReference type="CDD" id="cd18791">
    <property type="entry name" value="SF2_C_RHA"/>
    <property type="match status" value="1"/>
</dbReference>
<dbReference type="InterPro" id="IPR027417">
    <property type="entry name" value="P-loop_NTPase"/>
</dbReference>
<dbReference type="Pfam" id="PF08482">
    <property type="entry name" value="HrpB_C"/>
    <property type="match status" value="1"/>
</dbReference>
<dbReference type="InterPro" id="IPR001650">
    <property type="entry name" value="Helicase_C-like"/>
</dbReference>
<evidence type="ECO:0000256" key="4">
    <source>
        <dbReference type="ARBA" id="ARBA00022840"/>
    </source>
</evidence>
<dbReference type="InterPro" id="IPR013689">
    <property type="entry name" value="RNA_helicase_ATP-dep_HrpB_C"/>
</dbReference>
<keyword evidence="2 7" id="KW-0378">Hydrolase</keyword>
<dbReference type="PANTHER" id="PTHR43519:SF1">
    <property type="entry name" value="ATP-DEPENDENT RNA HELICASE HRPB"/>
    <property type="match status" value="1"/>
</dbReference>
<evidence type="ECO:0000313" key="8">
    <source>
        <dbReference type="Proteomes" id="UP000236724"/>
    </source>
</evidence>
<gene>
    <name evidence="7" type="primary">hrpB</name>
    <name evidence="7" type="ORF">MBHS_02035</name>
</gene>
<dbReference type="Pfam" id="PF00271">
    <property type="entry name" value="Helicase_C"/>
    <property type="match status" value="1"/>
</dbReference>
<dbReference type="OrthoDB" id="9805617at2"/>
<dbReference type="InterPro" id="IPR007502">
    <property type="entry name" value="Helicase-assoc_dom"/>
</dbReference>
<evidence type="ECO:0000256" key="1">
    <source>
        <dbReference type="ARBA" id="ARBA00022741"/>
    </source>
</evidence>
<dbReference type="AlphaFoldDB" id="A0A1H6F7T3"/>
<sequence length="835" mass="92425">MSSTLPIETILPDLKHNLAHESAVVLQAPPGAGKTTRIPLALLQEQWLRGKSILLLEPRRLAARAVADYMANQLGEPVGKTVGYRIRLENKISADTRIEVVTEGILTRRLQQDPELQGVGLVIFDEYHERNLHADTALAFCLEAQQVLREDLKLLVMSATLDAGAVSQLLDNAPLLSSAGRSFPVSVSYHPPNHERQSIAAHMSRMLQQILSEQAGDILAFLPGAKEIHQVQTQLLNDLPANVSLHPLFGDLSHQAQQAAIQPAPTGQRKIVLATPIAETSLTIEGITVVVDSGWRRSPQFDPRSGLTRLTLQRISRAAAEQRRGRAGRLAPGHCYRLWSESQQNALASHTPAEISHADLAPLALELAQWGSAATDLRWLTPPPAGALAQAQQLLQQLGALDEQQQISAAGKALLQWGTHPRLAHMLATGQNLGWGELACDLTALLSERDILIHRQERDADMHPRLQALNLFRKQGRKAALQCGADPARCARVAQLAKHWRQKLKQKRQIPPEDAAGILLACAYPDRIAARRAAQNERYLLANGRGAQLTSAPAGADYLVAAALDAGQGEAWIHLAAPLQRSSFEQYLPALLETREDIGWNKHEGAVVAEEVLALGALRLETRILTDIPTTQRLAALLDGLRQNGLEVLPWTPDSRAWQARVQSLRLWFPEQNWPDCSDQALLENLEQWLAPWLNGMSRLSHLQKLDMLSILRNLLDWSQQQAVEQLAPSHYQVPSGSRLRLEYNPGASPVLAVRIQELFGLRENPRIANGKVPLCLHLLSPARRPVQITEDLANFWANTYTEVKKELKGRYPKHDWPDDPLKATALRGVRRKKT</sequence>
<dbReference type="GO" id="GO:0003676">
    <property type="term" value="F:nucleic acid binding"/>
    <property type="evidence" value="ECO:0007669"/>
    <property type="project" value="InterPro"/>
</dbReference>
<dbReference type="SUPFAM" id="SSF52540">
    <property type="entry name" value="P-loop containing nucleoside triphosphate hydrolases"/>
    <property type="match status" value="1"/>
</dbReference>
<dbReference type="Proteomes" id="UP000236724">
    <property type="component" value="Unassembled WGS sequence"/>
</dbReference>
<dbReference type="InterPro" id="IPR014001">
    <property type="entry name" value="Helicase_ATP-bd"/>
</dbReference>
<feature type="domain" description="Helicase C-terminal" evidence="6">
    <location>
        <begin position="206"/>
        <end position="371"/>
    </location>
</feature>
<proteinExistence type="predicted"/>
<evidence type="ECO:0000259" key="6">
    <source>
        <dbReference type="PROSITE" id="PS51194"/>
    </source>
</evidence>
<dbReference type="Gene3D" id="3.40.50.300">
    <property type="entry name" value="P-loop containing nucleotide triphosphate hydrolases"/>
    <property type="match status" value="2"/>
</dbReference>
<dbReference type="SMART" id="SM00487">
    <property type="entry name" value="DEXDc"/>
    <property type="match status" value="1"/>
</dbReference>
<dbReference type="PROSITE" id="PS51192">
    <property type="entry name" value="HELICASE_ATP_BIND_1"/>
    <property type="match status" value="1"/>
</dbReference>
<dbReference type="GO" id="GO:0016787">
    <property type="term" value="F:hydrolase activity"/>
    <property type="evidence" value="ECO:0007669"/>
    <property type="project" value="UniProtKB-KW"/>
</dbReference>
<organism evidence="7 8">
    <name type="scientific">Candidatus Venteria ishoeyi</name>
    <dbReference type="NCBI Taxonomy" id="1899563"/>
    <lineage>
        <taxon>Bacteria</taxon>
        <taxon>Pseudomonadati</taxon>
        <taxon>Pseudomonadota</taxon>
        <taxon>Gammaproteobacteria</taxon>
        <taxon>Thiotrichales</taxon>
        <taxon>Thiotrichaceae</taxon>
        <taxon>Venteria</taxon>
    </lineage>
</organism>
<accession>A0A1H6F7T3</accession>
<dbReference type="PROSITE" id="PS51194">
    <property type="entry name" value="HELICASE_CTER"/>
    <property type="match status" value="1"/>
</dbReference>
<dbReference type="GO" id="GO:0003724">
    <property type="term" value="F:RNA helicase activity"/>
    <property type="evidence" value="ECO:0007669"/>
    <property type="project" value="UniProtKB-EC"/>
</dbReference>
<dbReference type="Gene3D" id="1.20.120.1080">
    <property type="match status" value="1"/>
</dbReference>
<dbReference type="PANTHER" id="PTHR43519">
    <property type="entry name" value="ATP-DEPENDENT RNA HELICASE HRPB"/>
    <property type="match status" value="1"/>
</dbReference>
<feature type="domain" description="Helicase ATP-binding" evidence="5">
    <location>
        <begin position="15"/>
        <end position="179"/>
    </location>
</feature>
<evidence type="ECO:0000313" key="7">
    <source>
        <dbReference type="EMBL" id="SEH06180.1"/>
    </source>
</evidence>
<dbReference type="EC" id="3.6.4.13" evidence="7"/>
<dbReference type="InterPro" id="IPR049614">
    <property type="entry name" value="HrpB_DEXH"/>
</dbReference>
<dbReference type="CDD" id="cd17990">
    <property type="entry name" value="DEXHc_HrpB"/>
    <property type="match status" value="1"/>
</dbReference>
<dbReference type="PIRSF" id="PIRSF005496">
    <property type="entry name" value="ATP_hel_hrpB"/>
    <property type="match status" value="1"/>
</dbReference>
<dbReference type="SMART" id="SM00847">
    <property type="entry name" value="HA2"/>
    <property type="match status" value="1"/>
</dbReference>
<evidence type="ECO:0000259" key="5">
    <source>
        <dbReference type="PROSITE" id="PS51192"/>
    </source>
</evidence>
<dbReference type="InterPro" id="IPR011545">
    <property type="entry name" value="DEAD/DEAH_box_helicase_dom"/>
</dbReference>
<dbReference type="FunFam" id="3.40.50.300:FF:002125">
    <property type="entry name" value="ATP-dependent helicase HrpB"/>
    <property type="match status" value="1"/>
</dbReference>